<feature type="signal peptide" evidence="2">
    <location>
        <begin position="1"/>
        <end position="24"/>
    </location>
</feature>
<dbReference type="Proteomes" id="UP001219525">
    <property type="component" value="Unassembled WGS sequence"/>
</dbReference>
<comment type="caution">
    <text evidence="3">The sequence shown here is derived from an EMBL/GenBank/DDBJ whole genome shotgun (WGS) entry which is preliminary data.</text>
</comment>
<dbReference type="EMBL" id="JARJCW010000074">
    <property type="protein sequence ID" value="KAJ7198082.1"/>
    <property type="molecule type" value="Genomic_DNA"/>
</dbReference>
<evidence type="ECO:0000256" key="1">
    <source>
        <dbReference type="SAM" id="MobiDB-lite"/>
    </source>
</evidence>
<reference evidence="3" key="1">
    <citation type="submission" date="2023-03" db="EMBL/GenBank/DDBJ databases">
        <title>Massive genome expansion in bonnet fungi (Mycena s.s.) driven by repeated elements and novel gene families across ecological guilds.</title>
        <authorList>
            <consortium name="Lawrence Berkeley National Laboratory"/>
            <person name="Harder C.B."/>
            <person name="Miyauchi S."/>
            <person name="Viragh M."/>
            <person name="Kuo A."/>
            <person name="Thoen E."/>
            <person name="Andreopoulos B."/>
            <person name="Lu D."/>
            <person name="Skrede I."/>
            <person name="Drula E."/>
            <person name="Henrissat B."/>
            <person name="Morin E."/>
            <person name="Kohler A."/>
            <person name="Barry K."/>
            <person name="LaButti K."/>
            <person name="Morin E."/>
            <person name="Salamov A."/>
            <person name="Lipzen A."/>
            <person name="Mereny Z."/>
            <person name="Hegedus B."/>
            <person name="Baldrian P."/>
            <person name="Stursova M."/>
            <person name="Weitz H."/>
            <person name="Taylor A."/>
            <person name="Grigoriev I.V."/>
            <person name="Nagy L.G."/>
            <person name="Martin F."/>
            <person name="Kauserud H."/>
        </authorList>
    </citation>
    <scope>NUCLEOTIDE SEQUENCE</scope>
    <source>
        <strain evidence="3">9144</strain>
    </source>
</reference>
<feature type="chain" id="PRO_5042149947" description="Peptidase A1 domain-containing protein" evidence="2">
    <location>
        <begin position="25"/>
        <end position="376"/>
    </location>
</feature>
<dbReference type="AlphaFoldDB" id="A0AAD6UZ80"/>
<proteinExistence type="predicted"/>
<gene>
    <name evidence="3" type="ORF">GGX14DRAFT_666847</name>
</gene>
<organism evidence="3 4">
    <name type="scientific">Mycena pura</name>
    <dbReference type="NCBI Taxonomy" id="153505"/>
    <lineage>
        <taxon>Eukaryota</taxon>
        <taxon>Fungi</taxon>
        <taxon>Dikarya</taxon>
        <taxon>Basidiomycota</taxon>
        <taxon>Agaricomycotina</taxon>
        <taxon>Agaricomycetes</taxon>
        <taxon>Agaricomycetidae</taxon>
        <taxon>Agaricales</taxon>
        <taxon>Marasmiineae</taxon>
        <taxon>Mycenaceae</taxon>
        <taxon>Mycena</taxon>
    </lineage>
</organism>
<name>A0AAD6UZ80_9AGAR</name>
<feature type="region of interest" description="Disordered" evidence="1">
    <location>
        <begin position="283"/>
        <end position="302"/>
    </location>
</feature>
<evidence type="ECO:0000256" key="2">
    <source>
        <dbReference type="SAM" id="SignalP"/>
    </source>
</evidence>
<evidence type="ECO:0008006" key="5">
    <source>
        <dbReference type="Google" id="ProtNLM"/>
    </source>
</evidence>
<protein>
    <recommendedName>
        <fullName evidence="5">Peptidase A1 domain-containing protein</fullName>
    </recommendedName>
</protein>
<accession>A0AAD6UZ80</accession>
<sequence length="376" mass="40902">MAPSRLLFLPATLALFHASLVVRAGPKNITIDDTDTRYFTFDLLPTSWAAISPAAPCVYCSAQPLTSDIYNQTWHDGEAGSRGSFTFQGSSVYIYGIDLAHPANISFALRDTTAYHYLLSCARLVFALTVFSTHLSRAGTHTALRRPLTATRARRFLPGTCLKERHFLTCAPNAHKTYGACTWLAERTRSMHDPPHAQALAAALPPAHSPSHPCSSQATNHPLPTACRHPHRRVLHARPIPPRFPVPAACRSLPSARRSIPLPPQPSRPADRFPYAAQTALPVTRPPPTARLSHVTPRQPAAQLPSALHATDDTRYGHGVNGVGVVHWCGRPAMPSAVEGSRTSCATFTLLQPSRHKDQRSTTCRSLPATCQLQAA</sequence>
<keyword evidence="2" id="KW-0732">Signal</keyword>
<evidence type="ECO:0000313" key="3">
    <source>
        <dbReference type="EMBL" id="KAJ7198082.1"/>
    </source>
</evidence>
<evidence type="ECO:0000313" key="4">
    <source>
        <dbReference type="Proteomes" id="UP001219525"/>
    </source>
</evidence>
<keyword evidence="4" id="KW-1185">Reference proteome</keyword>